<dbReference type="GeneID" id="93645723"/>
<dbReference type="PANTHER" id="PTHR41324">
    <property type="entry name" value="MEMBRANE PROTEIN-RELATED"/>
    <property type="match status" value="1"/>
</dbReference>
<dbReference type="Gene3D" id="1.10.1760.20">
    <property type="match status" value="1"/>
</dbReference>
<evidence type="ECO:0000313" key="2">
    <source>
        <dbReference type="Proteomes" id="UP000031829"/>
    </source>
</evidence>
<dbReference type="Proteomes" id="UP000031829">
    <property type="component" value="Chromosome"/>
</dbReference>
<dbReference type="EMBL" id="CP009920">
    <property type="protein sequence ID" value="AJI20272.1"/>
    <property type="molecule type" value="Genomic_DNA"/>
</dbReference>
<dbReference type="InterPro" id="IPR018710">
    <property type="entry name" value="DUF2232"/>
</dbReference>
<dbReference type="PANTHER" id="PTHR41324:SF1">
    <property type="entry name" value="DUF2232 DOMAIN-CONTAINING PROTEIN"/>
    <property type="match status" value="1"/>
</dbReference>
<dbReference type="KEGG" id="bmeg:BG04_2258"/>
<evidence type="ECO:0000313" key="1">
    <source>
        <dbReference type="EMBL" id="AJI20272.1"/>
    </source>
</evidence>
<dbReference type="RefSeq" id="WP_034648180.1">
    <property type="nucleotide sequence ID" value="NZ_BCVB01000009.1"/>
</dbReference>
<proteinExistence type="predicted"/>
<dbReference type="HOGENOM" id="CLU_068641_3_0_9"/>
<dbReference type="AlphaFoldDB" id="A0A0B6AGV2"/>
<gene>
    <name evidence="1" type="ORF">BG04_2258</name>
</gene>
<reference evidence="1 2" key="1">
    <citation type="journal article" date="2015" name="Genome Announc.">
        <title>Complete genome sequences for 35 biothreat assay-relevant bacillus species.</title>
        <authorList>
            <person name="Johnson S.L."/>
            <person name="Daligault H.E."/>
            <person name="Davenport K.W."/>
            <person name="Jaissle J."/>
            <person name="Frey K.G."/>
            <person name="Ladner J.T."/>
            <person name="Broomall S.M."/>
            <person name="Bishop-Lilly K.A."/>
            <person name="Bruce D.C."/>
            <person name="Gibbons H.S."/>
            <person name="Coyne S.R."/>
            <person name="Lo C.C."/>
            <person name="Meincke L."/>
            <person name="Munk A.C."/>
            <person name="Koroleva G.I."/>
            <person name="Rosenzweig C.N."/>
            <person name="Palacios G.F."/>
            <person name="Redden C.L."/>
            <person name="Minogue T.D."/>
            <person name="Chain P.S."/>
        </authorList>
    </citation>
    <scope>NUCLEOTIDE SEQUENCE [LARGE SCALE GENOMIC DNA]</scope>
    <source>
        <strain evidence="2">ATCC 14581 / DSM 32 / JCM 2506 / NBRC 15308 / NCIMB 9376 / NCTC 10342 / NRRL B-14308 / VKM B-512</strain>
    </source>
</reference>
<dbReference type="Pfam" id="PF09991">
    <property type="entry name" value="DUF2232"/>
    <property type="match status" value="1"/>
</dbReference>
<organism evidence="1 2">
    <name type="scientific">Priestia megaterium (strain ATCC 14581 / DSM 32 / CCUG 1817 / JCM 2506 / NBRC 15308 / NCIMB 9376 / NCTC 10342 / NRRL B-14308 / VKM B-512 / Ford 19)</name>
    <name type="common">Bacillus megaterium</name>
    <dbReference type="NCBI Taxonomy" id="1348623"/>
    <lineage>
        <taxon>Bacteria</taxon>
        <taxon>Bacillati</taxon>
        <taxon>Bacillota</taxon>
        <taxon>Bacilli</taxon>
        <taxon>Bacillales</taxon>
        <taxon>Bacillaceae</taxon>
        <taxon>Priestia</taxon>
    </lineage>
</organism>
<sequence>MKGIRYITEGAALLALFVALLLFSLYIPVVGTIFQLALAVPFIVYTVRHGWKKAILFLVVGLLLTLLFGNVLTLPFTFVFGIGGLAIGMLYRQKQKRYTILLGGTVAFSLGLLLLFVGANIVFNVNLMEQINNALDQSINQSIEMMKSLGQDVKESQIDQMRDAFDMFKNLWPLLIVMGGVILAFFSQLIATPILKRTGYEVQAFPPFREFKLPKSILWYYLIALILSFPSFNIEQGTFMYVAIINIVMGLQMLVVLQGISFIFYFSHQKGYAKAIPIVVTILALIIPIILQIVRILGIIDLGFNLRKQLDTKK</sequence>
<evidence type="ECO:0008006" key="3">
    <source>
        <dbReference type="Google" id="ProtNLM"/>
    </source>
</evidence>
<accession>A0A0B6AGV2</accession>
<protein>
    <recommendedName>
        <fullName evidence="3">DUF2232 domain-containing protein</fullName>
    </recommendedName>
</protein>
<name>A0A0B6AGV2_PRIM2</name>